<comment type="caution">
    <text evidence="2">The sequence shown here is derived from an EMBL/GenBank/DDBJ whole genome shotgun (WGS) entry which is preliminary data.</text>
</comment>
<dbReference type="SUPFAM" id="SSF46785">
    <property type="entry name" value="Winged helix' DNA-binding domain"/>
    <property type="match status" value="1"/>
</dbReference>
<sequence>MDILRIAKEEQDGAKITRLIYKANLNYRIAKDILDDLIEKNLVEVVESEGHAYYRPTSKGLQVLELLEKYGIFGSKRNPF</sequence>
<name>A0AA37BPJ3_9ARCH</name>
<dbReference type="InterPro" id="IPR036390">
    <property type="entry name" value="WH_DNA-bd_sf"/>
</dbReference>
<reference evidence="2" key="1">
    <citation type="journal article" date="2014" name="Int. J. Syst. Evol. Microbiol.">
        <title>Complete genome sequence of Corynebacterium casei LMG S-19264T (=DSM 44701T), isolated from a smear-ripened cheese.</title>
        <authorList>
            <consortium name="US DOE Joint Genome Institute (JGI-PGF)"/>
            <person name="Walter F."/>
            <person name="Albersmeier A."/>
            <person name="Kalinowski J."/>
            <person name="Ruckert C."/>
        </authorList>
    </citation>
    <scope>NUCLEOTIDE SEQUENCE</scope>
    <source>
        <strain evidence="2">JCM 13583</strain>
    </source>
</reference>
<gene>
    <name evidence="2" type="ORF">GCM10007108_00910</name>
</gene>
<dbReference type="EMBL" id="BMNY01000001">
    <property type="protein sequence ID" value="GGM66547.1"/>
    <property type="molecule type" value="Genomic_DNA"/>
</dbReference>
<organism evidence="2 3">
    <name type="scientific">Thermogymnomonas acidicola</name>
    <dbReference type="NCBI Taxonomy" id="399579"/>
    <lineage>
        <taxon>Archaea</taxon>
        <taxon>Methanobacteriati</taxon>
        <taxon>Thermoplasmatota</taxon>
        <taxon>Thermoplasmata</taxon>
        <taxon>Thermoplasmatales</taxon>
        <taxon>Thermogymnomonas</taxon>
    </lineage>
</organism>
<dbReference type="AlphaFoldDB" id="A0AA37BPJ3"/>
<protein>
    <recommendedName>
        <fullName evidence="1">ArnR1-like winged helix-turn-helix domain-containing protein</fullName>
    </recommendedName>
</protein>
<dbReference type="InterPro" id="IPR036388">
    <property type="entry name" value="WH-like_DNA-bd_sf"/>
</dbReference>
<proteinExistence type="predicted"/>
<evidence type="ECO:0000313" key="3">
    <source>
        <dbReference type="Proteomes" id="UP000632195"/>
    </source>
</evidence>
<evidence type="ECO:0000259" key="1">
    <source>
        <dbReference type="Pfam" id="PF14947"/>
    </source>
</evidence>
<reference evidence="2" key="2">
    <citation type="submission" date="2022-09" db="EMBL/GenBank/DDBJ databases">
        <authorList>
            <person name="Sun Q."/>
            <person name="Ohkuma M."/>
        </authorList>
    </citation>
    <scope>NUCLEOTIDE SEQUENCE</scope>
    <source>
        <strain evidence="2">JCM 13583</strain>
    </source>
</reference>
<feature type="domain" description="ArnR1-like winged helix-turn-helix" evidence="1">
    <location>
        <begin position="1"/>
        <end position="70"/>
    </location>
</feature>
<keyword evidence="3" id="KW-1185">Reference proteome</keyword>
<accession>A0AA37BPJ3</accession>
<dbReference type="InterPro" id="IPR038723">
    <property type="entry name" value="ArnR1-like_HTH"/>
</dbReference>
<dbReference type="Proteomes" id="UP000632195">
    <property type="component" value="Unassembled WGS sequence"/>
</dbReference>
<dbReference type="Pfam" id="PF14947">
    <property type="entry name" value="HTH_45"/>
    <property type="match status" value="1"/>
</dbReference>
<evidence type="ECO:0000313" key="2">
    <source>
        <dbReference type="EMBL" id="GGM66547.1"/>
    </source>
</evidence>
<dbReference type="Gene3D" id="1.10.10.10">
    <property type="entry name" value="Winged helix-like DNA-binding domain superfamily/Winged helix DNA-binding domain"/>
    <property type="match status" value="1"/>
</dbReference>